<evidence type="ECO:0000256" key="6">
    <source>
        <dbReference type="SAM" id="SignalP"/>
    </source>
</evidence>
<dbReference type="InterPro" id="IPR001916">
    <property type="entry name" value="Glyco_hydro_22"/>
</dbReference>
<accession>A0A2Z2CBW8</accession>
<name>A0A2Z2CBW8_HALDV</name>
<protein>
    <recommendedName>
        <fullName evidence="2">lysozyme</fullName>
        <ecNumber evidence="2">3.2.1.17</ecNumber>
    </recommendedName>
</protein>
<dbReference type="AlphaFoldDB" id="A0A2Z2CBW8"/>
<keyword evidence="3" id="KW-0929">Antimicrobial</keyword>
<evidence type="ECO:0000256" key="2">
    <source>
        <dbReference type="ARBA" id="ARBA00012732"/>
    </source>
</evidence>
<dbReference type="SMART" id="SM00263">
    <property type="entry name" value="LYZ1"/>
    <property type="match status" value="1"/>
</dbReference>
<dbReference type="InterPro" id="IPR023346">
    <property type="entry name" value="Lysozyme-like_dom_sf"/>
</dbReference>
<organism evidence="7">
    <name type="scientific">Haliotis diversicolor</name>
    <name type="common">Abalone</name>
    <name type="synonym">Sulculus diversicolor</name>
    <dbReference type="NCBI Taxonomy" id="36095"/>
    <lineage>
        <taxon>Eukaryota</taxon>
        <taxon>Metazoa</taxon>
        <taxon>Spiralia</taxon>
        <taxon>Lophotrochozoa</taxon>
        <taxon>Mollusca</taxon>
        <taxon>Gastropoda</taxon>
        <taxon>Vetigastropoda</taxon>
        <taxon>Lepetellida</taxon>
        <taxon>Haliotoidea</taxon>
        <taxon>Haliotidae</taxon>
        <taxon>Haliotis</taxon>
    </lineage>
</organism>
<dbReference type="SUPFAM" id="SSF53955">
    <property type="entry name" value="Lysozyme-like"/>
    <property type="match status" value="1"/>
</dbReference>
<keyword evidence="6" id="KW-0732">Signal</keyword>
<dbReference type="Pfam" id="PF00062">
    <property type="entry name" value="Lys"/>
    <property type="match status" value="1"/>
</dbReference>
<feature type="signal peptide" evidence="6">
    <location>
        <begin position="1"/>
        <end position="19"/>
    </location>
</feature>
<sequence length="146" mass="16148">MGPTVILSLLAVTAVTVDGKIYTKCELATELVSQHGVNRNEAHDWVCMAFTESTLNTTAVNINRGRTSSDYGLFQINSKWNCDPGDGRKTYNGCQHPCSDYLNTDIGDDVQCIQQLRREHGGWGFSYGYRAKCSSVTSSYLNGCNY</sequence>
<evidence type="ECO:0000256" key="5">
    <source>
        <dbReference type="RuleBase" id="RU004440"/>
    </source>
</evidence>
<feature type="chain" id="PRO_5016325569" description="lysozyme" evidence="6">
    <location>
        <begin position="20"/>
        <end position="146"/>
    </location>
</feature>
<dbReference type="CDD" id="cd16899">
    <property type="entry name" value="LYZ_C_invert"/>
    <property type="match status" value="1"/>
</dbReference>
<dbReference type="SMR" id="A0A2Z2CBW8"/>
<evidence type="ECO:0000256" key="4">
    <source>
        <dbReference type="ARBA" id="ARBA00023157"/>
    </source>
</evidence>
<dbReference type="GO" id="GO:0031640">
    <property type="term" value="P:killing of cells of another organism"/>
    <property type="evidence" value="ECO:0007669"/>
    <property type="project" value="UniProtKB-KW"/>
</dbReference>
<dbReference type="Gene3D" id="1.10.530.10">
    <property type="match status" value="1"/>
</dbReference>
<dbReference type="PANTHER" id="PTHR11407:SF63">
    <property type="entry name" value="LYSOZYME C"/>
    <property type="match status" value="1"/>
</dbReference>
<dbReference type="PROSITE" id="PS51348">
    <property type="entry name" value="GLYCOSYL_HYDROL_F22_2"/>
    <property type="match status" value="1"/>
</dbReference>
<proteinExistence type="evidence at transcript level"/>
<dbReference type="GO" id="GO:0003796">
    <property type="term" value="F:lysozyme activity"/>
    <property type="evidence" value="ECO:0007669"/>
    <property type="project" value="UniProtKB-EC"/>
</dbReference>
<reference evidence="7" key="1">
    <citation type="submission" date="2016-03" db="EMBL/GenBank/DDBJ databases">
        <title>Cloning and expression analysis of lysozyme gene from small abalone Haliotis diversicolor.</title>
        <authorList>
            <person name="Niu J."/>
            <person name="Wang G."/>
            <person name="Wang Y."/>
        </authorList>
    </citation>
    <scope>NUCLEOTIDE SEQUENCE</scope>
</reference>
<dbReference type="GO" id="GO:0042742">
    <property type="term" value="P:defense response to bacterium"/>
    <property type="evidence" value="ECO:0007669"/>
    <property type="project" value="UniProtKB-KW"/>
</dbReference>
<evidence type="ECO:0000313" key="7">
    <source>
        <dbReference type="EMBL" id="AOX15710.1"/>
    </source>
</evidence>
<dbReference type="FunFam" id="1.10.530.10:FF:000001">
    <property type="entry name" value="Lysozyme C"/>
    <property type="match status" value="1"/>
</dbReference>
<dbReference type="PRINTS" id="PR00135">
    <property type="entry name" value="LYZLACT"/>
</dbReference>
<dbReference type="PANTHER" id="PTHR11407">
    <property type="entry name" value="LYSOZYME C"/>
    <property type="match status" value="1"/>
</dbReference>
<dbReference type="EC" id="3.2.1.17" evidence="2"/>
<evidence type="ECO:0000256" key="3">
    <source>
        <dbReference type="ARBA" id="ARBA00022638"/>
    </source>
</evidence>
<keyword evidence="4" id="KW-1015">Disulfide bond</keyword>
<dbReference type="EMBL" id="KU886543">
    <property type="protein sequence ID" value="AOX15710.1"/>
    <property type="molecule type" value="mRNA"/>
</dbReference>
<gene>
    <name evidence="7" type="primary">LysC</name>
</gene>
<comment type="similarity">
    <text evidence="1 5">Belongs to the glycosyl hydrolase 22 family.</text>
</comment>
<evidence type="ECO:0000256" key="1">
    <source>
        <dbReference type="ARBA" id="ARBA00010859"/>
    </source>
</evidence>
<keyword evidence="3" id="KW-0081">Bacteriolytic enzyme</keyword>